<feature type="region of interest" description="Disordered" evidence="1">
    <location>
        <begin position="1"/>
        <end position="95"/>
    </location>
</feature>
<gene>
    <name evidence="2" type="ORF">EVG20_g11285</name>
</gene>
<evidence type="ECO:0000313" key="2">
    <source>
        <dbReference type="EMBL" id="TFY50867.1"/>
    </source>
</evidence>
<accession>A0A4Y9XNC5</accession>
<keyword evidence="3" id="KW-1185">Reference proteome</keyword>
<evidence type="ECO:0000256" key="1">
    <source>
        <dbReference type="SAM" id="MobiDB-lite"/>
    </source>
</evidence>
<dbReference type="EMBL" id="SEOQ01001677">
    <property type="protein sequence ID" value="TFY50867.1"/>
    <property type="molecule type" value="Genomic_DNA"/>
</dbReference>
<evidence type="ECO:0000313" key="3">
    <source>
        <dbReference type="Proteomes" id="UP000298327"/>
    </source>
</evidence>
<feature type="compositionally biased region" description="Basic and acidic residues" evidence="1">
    <location>
        <begin position="8"/>
        <end position="22"/>
    </location>
</feature>
<reference evidence="2 3" key="1">
    <citation type="submission" date="2019-02" db="EMBL/GenBank/DDBJ databases">
        <title>Genome sequencing of the rare red list fungi Dentipellis fragilis.</title>
        <authorList>
            <person name="Buettner E."/>
            <person name="Kellner H."/>
        </authorList>
    </citation>
    <scope>NUCLEOTIDE SEQUENCE [LARGE SCALE GENOMIC DNA]</scope>
    <source>
        <strain evidence="2 3">DSM 105465</strain>
    </source>
</reference>
<name>A0A4Y9XNC5_9AGAM</name>
<dbReference type="AlphaFoldDB" id="A0A4Y9XNC5"/>
<sequence>MQPMITFHKSENEAQVYDETRNRRPRTWQTRKESEVNESESESESKSESNETTVQIKTRTESKRIDTTRRDEQPNDPTPHPTSHLPLFPSIPSPFPSIPNPLPSTLYPLPSTLYPLPLALFPTLSHPPPRHPS</sequence>
<dbReference type="Proteomes" id="UP000298327">
    <property type="component" value="Unassembled WGS sequence"/>
</dbReference>
<feature type="compositionally biased region" description="Basic and acidic residues" evidence="1">
    <location>
        <begin position="58"/>
        <end position="73"/>
    </location>
</feature>
<organism evidence="2 3">
    <name type="scientific">Dentipellis fragilis</name>
    <dbReference type="NCBI Taxonomy" id="205917"/>
    <lineage>
        <taxon>Eukaryota</taxon>
        <taxon>Fungi</taxon>
        <taxon>Dikarya</taxon>
        <taxon>Basidiomycota</taxon>
        <taxon>Agaricomycotina</taxon>
        <taxon>Agaricomycetes</taxon>
        <taxon>Russulales</taxon>
        <taxon>Hericiaceae</taxon>
        <taxon>Dentipellis</taxon>
    </lineage>
</organism>
<comment type="caution">
    <text evidence="2">The sequence shown here is derived from an EMBL/GenBank/DDBJ whole genome shotgun (WGS) entry which is preliminary data.</text>
</comment>
<proteinExistence type="predicted"/>
<protein>
    <submittedName>
        <fullName evidence="2">Uncharacterized protein</fullName>
    </submittedName>
</protein>